<gene>
    <name evidence="1" type="ORF">X975_06182</name>
</gene>
<keyword evidence="2" id="KW-1185">Reference proteome</keyword>
<name>A0A087TAL8_STEMI</name>
<feature type="non-terminal residue" evidence="1">
    <location>
        <position position="44"/>
    </location>
</feature>
<protein>
    <submittedName>
        <fullName evidence="1">Uncharacterized protein</fullName>
    </submittedName>
</protein>
<dbReference type="AlphaFoldDB" id="A0A087TAL8"/>
<evidence type="ECO:0000313" key="1">
    <source>
        <dbReference type="EMBL" id="KFM62157.1"/>
    </source>
</evidence>
<reference evidence="1 2" key="1">
    <citation type="submission" date="2013-11" db="EMBL/GenBank/DDBJ databases">
        <title>Genome sequencing of Stegodyphus mimosarum.</title>
        <authorList>
            <person name="Bechsgaard J."/>
        </authorList>
    </citation>
    <scope>NUCLEOTIDE SEQUENCE [LARGE SCALE GENOMIC DNA]</scope>
</reference>
<dbReference type="Proteomes" id="UP000054359">
    <property type="component" value="Unassembled WGS sequence"/>
</dbReference>
<accession>A0A087TAL8</accession>
<proteinExistence type="predicted"/>
<organism evidence="1 2">
    <name type="scientific">Stegodyphus mimosarum</name>
    <name type="common">African social velvet spider</name>
    <dbReference type="NCBI Taxonomy" id="407821"/>
    <lineage>
        <taxon>Eukaryota</taxon>
        <taxon>Metazoa</taxon>
        <taxon>Ecdysozoa</taxon>
        <taxon>Arthropoda</taxon>
        <taxon>Chelicerata</taxon>
        <taxon>Arachnida</taxon>
        <taxon>Araneae</taxon>
        <taxon>Araneomorphae</taxon>
        <taxon>Entelegynae</taxon>
        <taxon>Eresoidea</taxon>
        <taxon>Eresidae</taxon>
        <taxon>Stegodyphus</taxon>
    </lineage>
</organism>
<evidence type="ECO:0000313" key="2">
    <source>
        <dbReference type="Proteomes" id="UP000054359"/>
    </source>
</evidence>
<dbReference type="EMBL" id="KK114316">
    <property type="protein sequence ID" value="KFM62157.1"/>
    <property type="molecule type" value="Genomic_DNA"/>
</dbReference>
<sequence length="44" mass="4870">MSLDSKAVSFHFCHYRELEVAILRLPVALVAISQTSDPVLLNGQ</sequence>